<evidence type="ECO:0000256" key="14">
    <source>
        <dbReference type="HAMAP-Rule" id="MF_00454"/>
    </source>
</evidence>
<sequence length="119" mass="12602">MTVAEAVVIGLGGFIGALLRFFISARMNKGEGIPVGTLAVNLTGSLLIGLLVGLDLPKLLTVFLVSGLMGALTTFSTLMKELIQLWKSGQIKEATLYSIWTFGFGALLAYVGFVIGQFC</sequence>
<keyword evidence="4 14" id="KW-0812">Transmembrane</keyword>
<comment type="function">
    <text evidence="13 14">Fluoride-specific ion channel. Important for reducing fluoride concentration in the cell, thus reducing its toxicity.</text>
</comment>
<evidence type="ECO:0000256" key="3">
    <source>
        <dbReference type="ARBA" id="ARBA00022475"/>
    </source>
</evidence>
<accession>A0ABW0TUD1</accession>
<feature type="binding site" evidence="14">
    <location>
        <position position="73"/>
    </location>
    <ligand>
        <name>Na(+)</name>
        <dbReference type="ChEBI" id="CHEBI:29101"/>
        <note>structural</note>
    </ligand>
</feature>
<keyword evidence="3 14" id="KW-1003">Cell membrane</keyword>
<comment type="caution">
    <text evidence="15">The sequence shown here is derived from an EMBL/GenBank/DDBJ whole genome shotgun (WGS) entry which is preliminary data.</text>
</comment>
<dbReference type="HAMAP" id="MF_00454">
    <property type="entry name" value="FluC"/>
    <property type="match status" value="1"/>
</dbReference>
<evidence type="ECO:0000256" key="2">
    <source>
        <dbReference type="ARBA" id="ARBA00022448"/>
    </source>
</evidence>
<feature type="transmembrane region" description="Helical" evidence="14">
    <location>
        <begin position="35"/>
        <end position="54"/>
    </location>
</feature>
<keyword evidence="2 14" id="KW-0813">Transport</keyword>
<dbReference type="PANTHER" id="PTHR28259:SF16">
    <property type="entry name" value="FLUORIDE-SPECIFIC ION CHANNEL FLUC 2"/>
    <property type="match status" value="1"/>
</dbReference>
<evidence type="ECO:0000256" key="11">
    <source>
        <dbReference type="ARBA" id="ARBA00035120"/>
    </source>
</evidence>
<protein>
    <recommendedName>
        <fullName evidence="14">Fluoride-specific ion channel FluC</fullName>
    </recommendedName>
</protein>
<keyword evidence="16" id="KW-1185">Reference proteome</keyword>
<gene>
    <name evidence="14 15" type="primary">crcB</name>
    <name evidence="14" type="synonym">fluC</name>
    <name evidence="15" type="ORF">ACFPTP_03575</name>
</gene>
<dbReference type="Pfam" id="PF02537">
    <property type="entry name" value="CRCB"/>
    <property type="match status" value="1"/>
</dbReference>
<keyword evidence="6 14" id="KW-1133">Transmembrane helix</keyword>
<comment type="similarity">
    <text evidence="11 14">Belongs to the fluoride channel Fluc/FEX (TC 1.A.43) family.</text>
</comment>
<evidence type="ECO:0000256" key="5">
    <source>
        <dbReference type="ARBA" id="ARBA00022723"/>
    </source>
</evidence>
<feature type="binding site" evidence="14">
    <location>
        <position position="70"/>
    </location>
    <ligand>
        <name>Na(+)</name>
        <dbReference type="ChEBI" id="CHEBI:29101"/>
        <note>structural</note>
    </ligand>
</feature>
<evidence type="ECO:0000256" key="6">
    <source>
        <dbReference type="ARBA" id="ARBA00022989"/>
    </source>
</evidence>
<comment type="activity regulation">
    <text evidence="14">Na(+) is not transported, but it plays an essential structural role and its presence is essential for fluoride channel function.</text>
</comment>
<evidence type="ECO:0000256" key="1">
    <source>
        <dbReference type="ARBA" id="ARBA00004651"/>
    </source>
</evidence>
<dbReference type="EMBL" id="JBHSNP010000008">
    <property type="protein sequence ID" value="MFC5602327.1"/>
    <property type="molecule type" value="Genomic_DNA"/>
</dbReference>
<dbReference type="InterPro" id="IPR003691">
    <property type="entry name" value="FluC"/>
</dbReference>
<name>A0ABW0TUD1_9BACL</name>
<keyword evidence="10 14" id="KW-0407">Ion channel</keyword>
<keyword evidence="9 14" id="KW-0472">Membrane</keyword>
<organism evidence="15 16">
    <name type="scientific">Sporosarcina koreensis</name>
    <dbReference type="NCBI Taxonomy" id="334735"/>
    <lineage>
        <taxon>Bacteria</taxon>
        <taxon>Bacillati</taxon>
        <taxon>Bacillota</taxon>
        <taxon>Bacilli</taxon>
        <taxon>Bacillales</taxon>
        <taxon>Caryophanaceae</taxon>
        <taxon>Sporosarcina</taxon>
    </lineage>
</organism>
<evidence type="ECO:0000256" key="7">
    <source>
        <dbReference type="ARBA" id="ARBA00023053"/>
    </source>
</evidence>
<evidence type="ECO:0000313" key="15">
    <source>
        <dbReference type="EMBL" id="MFC5602327.1"/>
    </source>
</evidence>
<proteinExistence type="inferred from homology"/>
<dbReference type="NCBIfam" id="TIGR00494">
    <property type="entry name" value="crcB"/>
    <property type="match status" value="1"/>
</dbReference>
<dbReference type="PANTHER" id="PTHR28259">
    <property type="entry name" value="FLUORIDE EXPORT PROTEIN 1-RELATED"/>
    <property type="match status" value="1"/>
</dbReference>
<evidence type="ECO:0000256" key="4">
    <source>
        <dbReference type="ARBA" id="ARBA00022692"/>
    </source>
</evidence>
<reference evidence="16" key="1">
    <citation type="journal article" date="2019" name="Int. J. Syst. Evol. Microbiol.">
        <title>The Global Catalogue of Microorganisms (GCM) 10K type strain sequencing project: providing services to taxonomists for standard genome sequencing and annotation.</title>
        <authorList>
            <consortium name="The Broad Institute Genomics Platform"/>
            <consortium name="The Broad Institute Genome Sequencing Center for Infectious Disease"/>
            <person name="Wu L."/>
            <person name="Ma J."/>
        </authorList>
    </citation>
    <scope>NUCLEOTIDE SEQUENCE [LARGE SCALE GENOMIC DNA]</scope>
    <source>
        <strain evidence="16">KACC 11299</strain>
    </source>
</reference>
<keyword evidence="7 14" id="KW-0915">Sodium</keyword>
<comment type="subcellular location">
    <subcellularLocation>
        <location evidence="1 14">Cell membrane</location>
        <topology evidence="1 14">Multi-pass membrane protein</topology>
    </subcellularLocation>
</comment>
<evidence type="ECO:0000256" key="10">
    <source>
        <dbReference type="ARBA" id="ARBA00023303"/>
    </source>
</evidence>
<feature type="transmembrane region" description="Helical" evidence="14">
    <location>
        <begin position="60"/>
        <end position="78"/>
    </location>
</feature>
<keyword evidence="8 14" id="KW-0406">Ion transport</keyword>
<feature type="transmembrane region" description="Helical" evidence="14">
    <location>
        <begin position="6"/>
        <end position="23"/>
    </location>
</feature>
<evidence type="ECO:0000313" key="16">
    <source>
        <dbReference type="Proteomes" id="UP001596071"/>
    </source>
</evidence>
<evidence type="ECO:0000256" key="13">
    <source>
        <dbReference type="ARBA" id="ARBA00049940"/>
    </source>
</evidence>
<keyword evidence="5 14" id="KW-0479">Metal-binding</keyword>
<dbReference type="RefSeq" id="WP_381442291.1">
    <property type="nucleotide sequence ID" value="NZ_JBHSNP010000008.1"/>
</dbReference>
<evidence type="ECO:0000256" key="12">
    <source>
        <dbReference type="ARBA" id="ARBA00035585"/>
    </source>
</evidence>
<feature type="transmembrane region" description="Helical" evidence="14">
    <location>
        <begin position="99"/>
        <end position="118"/>
    </location>
</feature>
<comment type="catalytic activity">
    <reaction evidence="12">
        <text>fluoride(in) = fluoride(out)</text>
        <dbReference type="Rhea" id="RHEA:76159"/>
        <dbReference type="ChEBI" id="CHEBI:17051"/>
    </reaction>
    <physiologicalReaction direction="left-to-right" evidence="12">
        <dbReference type="Rhea" id="RHEA:76160"/>
    </physiologicalReaction>
</comment>
<evidence type="ECO:0000256" key="9">
    <source>
        <dbReference type="ARBA" id="ARBA00023136"/>
    </source>
</evidence>
<dbReference type="Proteomes" id="UP001596071">
    <property type="component" value="Unassembled WGS sequence"/>
</dbReference>
<evidence type="ECO:0000256" key="8">
    <source>
        <dbReference type="ARBA" id="ARBA00023065"/>
    </source>
</evidence>